<reference evidence="9 10" key="1">
    <citation type="submission" date="2018-02" db="EMBL/GenBank/DDBJ databases">
        <title>Comparative genomes isolates from brazilian mangrove.</title>
        <authorList>
            <person name="Araujo J.E."/>
            <person name="Taketani R.G."/>
            <person name="Silva M.C.P."/>
            <person name="Loureco M.V."/>
            <person name="Andreote F.D."/>
        </authorList>
    </citation>
    <scope>NUCLEOTIDE SEQUENCE [LARGE SCALE GENOMIC DNA]</scope>
    <source>
        <strain evidence="7 10">NAP PRIS-MGV</strain>
        <strain evidence="8 9">Nap-Phe MGV</strain>
    </source>
</reference>
<feature type="transmembrane region" description="Helical" evidence="5">
    <location>
        <begin position="22"/>
        <end position="40"/>
    </location>
</feature>
<dbReference type="SUPFAM" id="SSF69593">
    <property type="entry name" value="Glycerol-3-phosphate (1)-acyltransferase"/>
    <property type="match status" value="1"/>
</dbReference>
<dbReference type="Pfam" id="PF01553">
    <property type="entry name" value="Acyltransferase"/>
    <property type="match status" value="1"/>
</dbReference>
<dbReference type="Proteomes" id="UP000237819">
    <property type="component" value="Unassembled WGS sequence"/>
</dbReference>
<gene>
    <name evidence="8" type="ORF">C5Y93_30160</name>
    <name evidence="7" type="ORF">C5Y98_13875</name>
</gene>
<evidence type="ECO:0000256" key="4">
    <source>
        <dbReference type="SAM" id="MobiDB-lite"/>
    </source>
</evidence>
<evidence type="ECO:0000313" key="9">
    <source>
        <dbReference type="Proteomes" id="UP000237819"/>
    </source>
</evidence>
<keyword evidence="5" id="KW-1133">Transmembrane helix</keyword>
<dbReference type="EMBL" id="PUIB01000015">
    <property type="protein sequence ID" value="PQO35445.1"/>
    <property type="molecule type" value="Genomic_DNA"/>
</dbReference>
<accession>A0A2S8GAC1</accession>
<keyword evidence="2" id="KW-0808">Transferase</keyword>
<keyword evidence="3" id="KW-0012">Acyltransferase</keyword>
<evidence type="ECO:0000256" key="5">
    <source>
        <dbReference type="SAM" id="Phobius"/>
    </source>
</evidence>
<dbReference type="InterPro" id="IPR002123">
    <property type="entry name" value="Plipid/glycerol_acylTrfase"/>
</dbReference>
<dbReference type="EMBL" id="PUHZ01000026">
    <property type="protein sequence ID" value="PQO41383.1"/>
    <property type="molecule type" value="Genomic_DNA"/>
</dbReference>
<evidence type="ECO:0000313" key="10">
    <source>
        <dbReference type="Proteomes" id="UP000239388"/>
    </source>
</evidence>
<feature type="domain" description="Phospholipid/glycerol acyltransferase" evidence="6">
    <location>
        <begin position="83"/>
        <end position="196"/>
    </location>
</feature>
<keyword evidence="5" id="KW-0812">Transmembrane</keyword>
<proteinExistence type="predicted"/>
<evidence type="ECO:0000256" key="1">
    <source>
        <dbReference type="ARBA" id="ARBA00005189"/>
    </source>
</evidence>
<keyword evidence="5" id="KW-0472">Membrane</keyword>
<protein>
    <recommendedName>
        <fullName evidence="6">Phospholipid/glycerol acyltransferase domain-containing protein</fullName>
    </recommendedName>
</protein>
<dbReference type="GO" id="GO:0003841">
    <property type="term" value="F:1-acylglycerol-3-phosphate O-acyltransferase activity"/>
    <property type="evidence" value="ECO:0007669"/>
    <property type="project" value="TreeGrafter"/>
</dbReference>
<evidence type="ECO:0000259" key="6">
    <source>
        <dbReference type="SMART" id="SM00563"/>
    </source>
</evidence>
<evidence type="ECO:0000313" key="8">
    <source>
        <dbReference type="EMBL" id="PQO41383.1"/>
    </source>
</evidence>
<organism evidence="8 9">
    <name type="scientific">Blastopirellula marina</name>
    <dbReference type="NCBI Taxonomy" id="124"/>
    <lineage>
        <taxon>Bacteria</taxon>
        <taxon>Pseudomonadati</taxon>
        <taxon>Planctomycetota</taxon>
        <taxon>Planctomycetia</taxon>
        <taxon>Pirellulales</taxon>
        <taxon>Pirellulaceae</taxon>
        <taxon>Blastopirellula</taxon>
    </lineage>
</organism>
<dbReference type="AlphaFoldDB" id="A0A2S8GAC1"/>
<evidence type="ECO:0000256" key="2">
    <source>
        <dbReference type="ARBA" id="ARBA00022679"/>
    </source>
</evidence>
<feature type="region of interest" description="Disordered" evidence="4">
    <location>
        <begin position="251"/>
        <end position="277"/>
    </location>
</feature>
<comment type="pathway">
    <text evidence="1">Lipid metabolism.</text>
</comment>
<dbReference type="CDD" id="cd07989">
    <property type="entry name" value="LPLAT_AGPAT-like"/>
    <property type="match status" value="1"/>
</dbReference>
<dbReference type="PANTHER" id="PTHR10434">
    <property type="entry name" value="1-ACYL-SN-GLYCEROL-3-PHOSPHATE ACYLTRANSFERASE"/>
    <property type="match status" value="1"/>
</dbReference>
<comment type="caution">
    <text evidence="8">The sequence shown here is derived from an EMBL/GenBank/DDBJ whole genome shotgun (WGS) entry which is preliminary data.</text>
</comment>
<name>A0A2S8GAC1_9BACT</name>
<evidence type="ECO:0000313" key="7">
    <source>
        <dbReference type="EMBL" id="PQO35445.1"/>
    </source>
</evidence>
<sequence>MPICIFVPVLIRTGNAALSRDLISAIFLTAILAVPTVLWLSQWSRRVYTFPRYVLASFNLFWARCWWRTSIPAELPIPIGQGAVLIANHRSSVDPFFIQVAAHRVVHWMVAKEFVEHPALAWFLRQTGAIGTSRGGRDTKAIRAAIDLLKAGELVGVLPEGRINMTDRLMLPFRPGAAMIAQHAEVPIIPIYIEGAPYDRTPASPFLMPARVIVKIGEPIDTSVGTPQEIMEQATREIARLAGQADFEPQFAGRDWKPTSADLEEALAAARQRKRNR</sequence>
<dbReference type="GO" id="GO:0006654">
    <property type="term" value="P:phosphatidic acid biosynthetic process"/>
    <property type="evidence" value="ECO:0007669"/>
    <property type="project" value="TreeGrafter"/>
</dbReference>
<dbReference type="SMART" id="SM00563">
    <property type="entry name" value="PlsC"/>
    <property type="match status" value="1"/>
</dbReference>
<evidence type="ECO:0000256" key="3">
    <source>
        <dbReference type="ARBA" id="ARBA00023315"/>
    </source>
</evidence>
<dbReference type="Proteomes" id="UP000239388">
    <property type="component" value="Unassembled WGS sequence"/>
</dbReference>
<dbReference type="PANTHER" id="PTHR10434:SF11">
    <property type="entry name" value="1-ACYL-SN-GLYCEROL-3-PHOSPHATE ACYLTRANSFERASE"/>
    <property type="match status" value="1"/>
</dbReference>